<organism evidence="1 2">
    <name type="scientific">Trichonephila clavipes</name>
    <name type="common">Golden silk orbweaver</name>
    <name type="synonym">Nephila clavipes</name>
    <dbReference type="NCBI Taxonomy" id="2585209"/>
    <lineage>
        <taxon>Eukaryota</taxon>
        <taxon>Metazoa</taxon>
        <taxon>Ecdysozoa</taxon>
        <taxon>Arthropoda</taxon>
        <taxon>Chelicerata</taxon>
        <taxon>Arachnida</taxon>
        <taxon>Araneae</taxon>
        <taxon>Araneomorphae</taxon>
        <taxon>Entelegynae</taxon>
        <taxon>Araneoidea</taxon>
        <taxon>Nephilidae</taxon>
        <taxon>Trichonephila</taxon>
    </lineage>
</organism>
<keyword evidence="2" id="KW-1185">Reference proteome</keyword>
<sequence>MAQSQRRWAYFQFPPDTFHNQQNHIPYGMIVCRDDDNTLYFFSNTVAWCLGYSNPHQAIQNLPVECHSLKWASGLFLKKKNVEKLAHQTDVRYAAAFLKWFYPYYDKCTKRFLARHN</sequence>
<accession>A0A8X6VFZ1</accession>
<evidence type="ECO:0000313" key="2">
    <source>
        <dbReference type="Proteomes" id="UP000887159"/>
    </source>
</evidence>
<proteinExistence type="predicted"/>
<dbReference type="Proteomes" id="UP000887159">
    <property type="component" value="Unassembled WGS sequence"/>
</dbReference>
<reference evidence="1" key="1">
    <citation type="submission" date="2020-08" db="EMBL/GenBank/DDBJ databases">
        <title>Multicomponent nature underlies the extraordinary mechanical properties of spider dragline silk.</title>
        <authorList>
            <person name="Kono N."/>
            <person name="Nakamura H."/>
            <person name="Mori M."/>
            <person name="Yoshida Y."/>
            <person name="Ohtoshi R."/>
            <person name="Malay A.D."/>
            <person name="Moran D.A.P."/>
            <person name="Tomita M."/>
            <person name="Numata K."/>
            <person name="Arakawa K."/>
        </authorList>
    </citation>
    <scope>NUCLEOTIDE SEQUENCE</scope>
</reference>
<protein>
    <submittedName>
        <fullName evidence="1">Uncharacterized protein</fullName>
    </submittedName>
</protein>
<dbReference type="AlphaFoldDB" id="A0A8X6VFZ1"/>
<evidence type="ECO:0000313" key="1">
    <source>
        <dbReference type="EMBL" id="GFY04610.1"/>
    </source>
</evidence>
<comment type="caution">
    <text evidence="1">The sequence shown here is derived from an EMBL/GenBank/DDBJ whole genome shotgun (WGS) entry which is preliminary data.</text>
</comment>
<gene>
    <name evidence="1" type="primary">AVEN_261798_1</name>
    <name evidence="1" type="ORF">TNCV_4416931</name>
</gene>
<dbReference type="EMBL" id="BMAU01021244">
    <property type="protein sequence ID" value="GFY04610.1"/>
    <property type="molecule type" value="Genomic_DNA"/>
</dbReference>
<name>A0A8X6VFZ1_TRICX</name>